<evidence type="ECO:0000313" key="4">
    <source>
        <dbReference type="Proteomes" id="UP000288028"/>
    </source>
</evidence>
<dbReference type="EMBL" id="NGKB01000009">
    <property type="protein sequence ID" value="RSU13226.1"/>
    <property type="molecule type" value="Genomic_DNA"/>
</dbReference>
<evidence type="ECO:0000256" key="1">
    <source>
        <dbReference type="SAM" id="Phobius"/>
    </source>
</evidence>
<keyword evidence="4" id="KW-1185">Reference proteome</keyword>
<dbReference type="Proteomes" id="UP000288028">
    <property type="component" value="Unassembled WGS sequence"/>
</dbReference>
<protein>
    <submittedName>
        <fullName evidence="3">Uncharacterized protein</fullName>
    </submittedName>
</protein>
<proteinExistence type="predicted"/>
<sequence length="59" mass="6649">MKLFKSDKVFVWSLFIAGMVQLILTILFKDITVALVPTVISYFIAKSILNSKIAEDVTQ</sequence>
<dbReference type="AlphaFoldDB" id="A0A430AYX1"/>
<reference evidence="3 4" key="1">
    <citation type="submission" date="2017-05" db="EMBL/GenBank/DDBJ databases">
        <title>Vagococcus spp. assemblies.</title>
        <authorList>
            <person name="Gulvik C.A."/>
        </authorList>
    </citation>
    <scope>NUCLEOTIDE SEQUENCE [LARGE SCALE GENOMIC DNA]</scope>
    <source>
        <strain evidence="3 4">SS1714</strain>
    </source>
</reference>
<evidence type="ECO:0000313" key="3">
    <source>
        <dbReference type="EMBL" id="RSU13226.1"/>
    </source>
</evidence>
<name>A0A430AYX1_9ENTE</name>
<gene>
    <name evidence="3" type="ORF">CBF28_10210</name>
    <name evidence="2" type="ORF">P7H70_01455</name>
</gene>
<evidence type="ECO:0000313" key="2">
    <source>
        <dbReference type="EMBL" id="MDT2832705.1"/>
    </source>
</evidence>
<accession>A0A430AYX1</accession>
<keyword evidence="1" id="KW-1133">Transmembrane helix</keyword>
<keyword evidence="1" id="KW-0472">Membrane</keyword>
<comment type="caution">
    <text evidence="3">The sequence shown here is derived from an EMBL/GenBank/DDBJ whole genome shotgun (WGS) entry which is preliminary data.</text>
</comment>
<reference evidence="2" key="2">
    <citation type="submission" date="2023-03" db="EMBL/GenBank/DDBJ databases">
        <authorList>
            <person name="Shen W."/>
            <person name="Cai J."/>
        </authorList>
    </citation>
    <scope>NUCLEOTIDE SEQUENCE</scope>
    <source>
        <strain evidence="2">P96-3</strain>
    </source>
</reference>
<keyword evidence="1" id="KW-0812">Transmembrane</keyword>
<dbReference type="GeneID" id="95580943"/>
<organism evidence="3 4">
    <name type="scientific">Vagococcus carniphilus</name>
    <dbReference type="NCBI Taxonomy" id="218144"/>
    <lineage>
        <taxon>Bacteria</taxon>
        <taxon>Bacillati</taxon>
        <taxon>Bacillota</taxon>
        <taxon>Bacilli</taxon>
        <taxon>Lactobacillales</taxon>
        <taxon>Enterococcaceae</taxon>
        <taxon>Vagococcus</taxon>
    </lineage>
</organism>
<dbReference type="Proteomes" id="UP001268577">
    <property type="component" value="Unassembled WGS sequence"/>
</dbReference>
<dbReference type="EMBL" id="JARQBZ010000002">
    <property type="protein sequence ID" value="MDT2832705.1"/>
    <property type="molecule type" value="Genomic_DNA"/>
</dbReference>
<dbReference type="RefSeq" id="WP_126794899.1">
    <property type="nucleotide sequence ID" value="NZ_CP060720.1"/>
</dbReference>
<feature type="transmembrane region" description="Helical" evidence="1">
    <location>
        <begin position="9"/>
        <end position="28"/>
    </location>
</feature>